<feature type="chain" id="PRO_5037151916" evidence="2">
    <location>
        <begin position="24"/>
        <end position="117"/>
    </location>
</feature>
<evidence type="ECO:0000313" key="4">
    <source>
        <dbReference type="Proteomes" id="UP000655273"/>
    </source>
</evidence>
<keyword evidence="2" id="KW-0732">Signal</keyword>
<sequence length="117" mass="12799">MNAMRMMIAIVWLTGLLPGMAQASDADDFVAASRSQQTAMLTRWAATPEPARLPLLKALQQENLYTDSQKKAFTRIDGEMVAPGRGKERRRNDQSRAADQPAARVNRHGAGDASACQ</sequence>
<feature type="signal peptide" evidence="2">
    <location>
        <begin position="1"/>
        <end position="23"/>
    </location>
</feature>
<dbReference type="EMBL" id="JACXTA010000001">
    <property type="protein sequence ID" value="MBD3706681.1"/>
    <property type="molecule type" value="Genomic_DNA"/>
</dbReference>
<name>A0A927HLN8_9ENTR</name>
<dbReference type="AlphaFoldDB" id="A0A927HLN8"/>
<organism evidence="3 4">
    <name type="scientific">Enterobacter hormaechei</name>
    <dbReference type="NCBI Taxonomy" id="158836"/>
    <lineage>
        <taxon>Bacteria</taxon>
        <taxon>Pseudomonadati</taxon>
        <taxon>Pseudomonadota</taxon>
        <taxon>Gammaproteobacteria</taxon>
        <taxon>Enterobacterales</taxon>
        <taxon>Enterobacteriaceae</taxon>
        <taxon>Enterobacter</taxon>
        <taxon>Enterobacter cloacae complex</taxon>
    </lineage>
</organism>
<comment type="caution">
    <text evidence="3">The sequence shown here is derived from an EMBL/GenBank/DDBJ whole genome shotgun (WGS) entry which is preliminary data.</text>
</comment>
<evidence type="ECO:0000256" key="2">
    <source>
        <dbReference type="SAM" id="SignalP"/>
    </source>
</evidence>
<gene>
    <name evidence="3" type="ORF">IE983_04240</name>
</gene>
<evidence type="ECO:0000313" key="3">
    <source>
        <dbReference type="EMBL" id="MBD3706681.1"/>
    </source>
</evidence>
<proteinExistence type="predicted"/>
<feature type="region of interest" description="Disordered" evidence="1">
    <location>
        <begin position="76"/>
        <end position="117"/>
    </location>
</feature>
<protein>
    <submittedName>
        <fullName evidence="3">Uncharacterized protein</fullName>
    </submittedName>
</protein>
<accession>A0A927HLN8</accession>
<evidence type="ECO:0000256" key="1">
    <source>
        <dbReference type="SAM" id="MobiDB-lite"/>
    </source>
</evidence>
<reference evidence="3" key="1">
    <citation type="submission" date="2020-07" db="EMBL/GenBank/DDBJ databases">
        <title>Clinical and genomic characterization of carbapenemase-producing Enterobacterales causing secondary infections during the COVID-19 crisis at a New York City hospital.</title>
        <authorList>
            <person name="Gomez-Simmonds A."/>
            <person name="Annavajhala M.K."/>
            <person name="Uhlemann A.-C."/>
        </authorList>
    </citation>
    <scope>NUCLEOTIDE SEQUENCE</scope>
    <source>
        <strain evidence="3">NK1396</strain>
    </source>
</reference>
<dbReference type="Proteomes" id="UP000655273">
    <property type="component" value="Unassembled WGS sequence"/>
</dbReference>